<dbReference type="EMBL" id="JAWDJO010000019">
    <property type="protein sequence ID" value="KAL1899715.1"/>
    <property type="molecule type" value="Genomic_DNA"/>
</dbReference>
<keyword evidence="4" id="KW-1185">Reference proteome</keyword>
<gene>
    <name evidence="3" type="ORF">Cpir12675_001300</name>
</gene>
<evidence type="ECO:0000256" key="2">
    <source>
        <dbReference type="ARBA" id="ARBA00022963"/>
    </source>
</evidence>
<dbReference type="PANTHER" id="PTHR24185">
    <property type="entry name" value="CALCIUM-INDEPENDENT PHOSPHOLIPASE A2-GAMMA"/>
    <property type="match status" value="1"/>
</dbReference>
<dbReference type="InterPro" id="IPR016035">
    <property type="entry name" value="Acyl_Trfase/lysoPLipase"/>
</dbReference>
<proteinExistence type="predicted"/>
<accession>A0ABR3ZI35</accession>
<reference evidence="3 4" key="1">
    <citation type="journal article" date="2024" name="IMA Fungus">
        <title>IMA Genome - F19 : A genome assembly and annotation guide to empower mycologists, including annotated draft genome sequences of Ceratocystis pirilliformis, Diaporthe australafricana, Fusarium ophioides, Paecilomyces lecythidis, and Sporothrix stenoceras.</title>
        <authorList>
            <person name="Aylward J."/>
            <person name="Wilson A.M."/>
            <person name="Visagie C.M."/>
            <person name="Spraker J."/>
            <person name="Barnes I."/>
            <person name="Buitendag C."/>
            <person name="Ceriani C."/>
            <person name="Del Mar Angel L."/>
            <person name="du Plessis D."/>
            <person name="Fuchs T."/>
            <person name="Gasser K."/>
            <person name="Kramer D."/>
            <person name="Li W."/>
            <person name="Munsamy K."/>
            <person name="Piso A."/>
            <person name="Price J.L."/>
            <person name="Sonnekus B."/>
            <person name="Thomas C."/>
            <person name="van der Nest A."/>
            <person name="van Dijk A."/>
            <person name="van Heerden A."/>
            <person name="van Vuuren N."/>
            <person name="Yilmaz N."/>
            <person name="Duong T.A."/>
            <person name="van der Merwe N.A."/>
            <person name="Wingfield M.J."/>
            <person name="Wingfield B.D."/>
        </authorList>
    </citation>
    <scope>NUCLEOTIDE SEQUENCE [LARGE SCALE GENOMIC DNA]</scope>
    <source>
        <strain evidence="3 4">CMW 12675</strain>
    </source>
</reference>
<organism evidence="3 4">
    <name type="scientific">Ceratocystis pirilliformis</name>
    <dbReference type="NCBI Taxonomy" id="259994"/>
    <lineage>
        <taxon>Eukaryota</taxon>
        <taxon>Fungi</taxon>
        <taxon>Dikarya</taxon>
        <taxon>Ascomycota</taxon>
        <taxon>Pezizomycotina</taxon>
        <taxon>Sordariomycetes</taxon>
        <taxon>Hypocreomycetidae</taxon>
        <taxon>Microascales</taxon>
        <taxon>Ceratocystidaceae</taxon>
        <taxon>Ceratocystis</taxon>
    </lineage>
</organism>
<evidence type="ECO:0000256" key="1">
    <source>
        <dbReference type="ARBA" id="ARBA00022801"/>
    </source>
</evidence>
<dbReference type="Gene3D" id="3.40.1090.10">
    <property type="entry name" value="Cytosolic phospholipase A2 catalytic domain"/>
    <property type="match status" value="1"/>
</dbReference>
<evidence type="ECO:0008006" key="5">
    <source>
        <dbReference type="Google" id="ProtNLM"/>
    </source>
</evidence>
<keyword evidence="1" id="KW-0378">Hydrolase</keyword>
<sequence>MYRDVMTAGYATSPAPATPSGTVAVPRNLLSLDGGGLQSFSSVVFLHELMLEIQKLQDLKTLPSPCRYFHLIGGTGVGGVLALILGQLQLSTQDLLDVCHENWVLPIYRESRFFTHLFKRCQARVNDRRPSASHRIHPPLTNSHVSRASLQGLSLYSHEMQGLAPVPETPEHDGGFVHDTRCFAVARRCDTGSETPILFRSYGAPSSAIGACPVTQMDEYDEDMHGPQHSDSPFSEDYFSQAAKCVVDVAFQFPRRPNRAIRNPDIIDGSSMWCNPSELLLREANDLFGFDGRLGVLVSLGAEPNPSLGWRVDARVVHSQIERRLEEQHLKDDQLGIQMPRQRRYFRLSDGSMLPQTPVELVTHSAILEVLSTAEAWVEDNHAVIEELAQAVTQALSAEDAGGPAFSKIVPGLAVTHLEIEKKPPAAESRKDSLWSHNDASPLPMLPESSLSTTPPLLMASLCSLPSSIGQPLEIGHSSLLNAARENSSDGRSARTATRLLHILSFLAPQNIAPEIIALAASSQAVRQGETAGHISLTGTNFPMALFTQQPIDHIQRQNYLVSSLNISPEACTTAFTALENLGLLTVEQQPAPNWPQPLAWFSISPDMQRHVRLAMGTSQLQESLWAGSTIVHYSLATPSQFPFFLAQRWLPHCYALQRHTAELFKRGTYTEYSDHDSAVQSTVRAQLFAACGFAPFAAAVMPDVLAILYQDYAVNGEQACLDVALQASLLYADILLQANCPVESAYVCEEARQRATEANRCSSLSQLSHKLDLALRAKEICARLLAGDKKSVDVNVDLDISAIRTVAIEDSSYVSSATDVDVGLFLDIAYAYALLRDFSAAMKVGNMALQAVEHCAVDLSGPTLAVYRKVAIIEAQSGRGIAQEQSIERLRRAVYLTKDVVLDSDAEILRTQITLVELALLKIEAEKMSRGDDEGTQDAANTVVSDISKTYQACRRRFGPRSPLARQALRIMCDALHASGDISRGLKMLDRFHESCSEESPAEEIDTIIALRIRSLPIEMSQVARAAEDQLADLGSRANARGCLERLEFEYRCWMDLDSQLMDAGDSLPRCGQAYYSRVMDSEMVEEAIETISKDIEAFDMVEAVERHLRILKG</sequence>
<keyword evidence="2" id="KW-0442">Lipid degradation</keyword>
<dbReference type="SUPFAM" id="SSF52151">
    <property type="entry name" value="FabD/lysophospholipase-like"/>
    <property type="match status" value="1"/>
</dbReference>
<comment type="caution">
    <text evidence="3">The sequence shown here is derived from an EMBL/GenBank/DDBJ whole genome shotgun (WGS) entry which is preliminary data.</text>
</comment>
<dbReference type="PANTHER" id="PTHR24185:SF1">
    <property type="entry name" value="CALCIUM-INDEPENDENT PHOSPHOLIPASE A2-GAMMA"/>
    <property type="match status" value="1"/>
</dbReference>
<dbReference type="Proteomes" id="UP001583280">
    <property type="component" value="Unassembled WGS sequence"/>
</dbReference>
<evidence type="ECO:0000313" key="3">
    <source>
        <dbReference type="EMBL" id="KAL1899715.1"/>
    </source>
</evidence>
<name>A0ABR3ZI35_9PEZI</name>
<evidence type="ECO:0000313" key="4">
    <source>
        <dbReference type="Proteomes" id="UP001583280"/>
    </source>
</evidence>
<keyword evidence="2" id="KW-0443">Lipid metabolism</keyword>
<protein>
    <recommendedName>
        <fullName evidence="5">PNPLA domain-containing protein</fullName>
    </recommendedName>
</protein>